<evidence type="ECO:0000256" key="1">
    <source>
        <dbReference type="ARBA" id="ARBA00010928"/>
    </source>
</evidence>
<organism evidence="5 6">
    <name type="scientific">Streptomyces alboniger</name>
    <dbReference type="NCBI Taxonomy" id="132473"/>
    <lineage>
        <taxon>Bacteria</taxon>
        <taxon>Bacillati</taxon>
        <taxon>Actinomycetota</taxon>
        <taxon>Actinomycetes</taxon>
        <taxon>Kitasatosporales</taxon>
        <taxon>Streptomycetaceae</taxon>
        <taxon>Streptomyces</taxon>
        <taxon>Streptomyces aurantiacus group</taxon>
    </lineage>
</organism>
<accession>A0A5J6HGH5</accession>
<dbReference type="SUPFAM" id="SSF51735">
    <property type="entry name" value="NAD(P)-binding Rossmann-fold domains"/>
    <property type="match status" value="1"/>
</dbReference>
<dbReference type="GO" id="GO:0000166">
    <property type="term" value="F:nucleotide binding"/>
    <property type="evidence" value="ECO:0007669"/>
    <property type="project" value="InterPro"/>
</dbReference>
<dbReference type="EMBL" id="CP023695">
    <property type="protein sequence ID" value="QEV16155.1"/>
    <property type="molecule type" value="Genomic_DNA"/>
</dbReference>
<protein>
    <submittedName>
        <fullName evidence="5">Gfo/Idh/MocA family oxidoreductase</fullName>
    </submittedName>
</protein>
<dbReference type="Pfam" id="PF22725">
    <property type="entry name" value="GFO_IDH_MocA_C3"/>
    <property type="match status" value="1"/>
</dbReference>
<dbReference type="Gene3D" id="3.30.360.10">
    <property type="entry name" value="Dihydrodipicolinate Reductase, domain 2"/>
    <property type="match status" value="1"/>
</dbReference>
<comment type="similarity">
    <text evidence="1">Belongs to the Gfo/Idh/MocA family.</text>
</comment>
<evidence type="ECO:0000256" key="2">
    <source>
        <dbReference type="ARBA" id="ARBA00023002"/>
    </source>
</evidence>
<dbReference type="RefSeq" id="WP_055533860.1">
    <property type="nucleotide sequence ID" value="NZ_CP023695.1"/>
</dbReference>
<evidence type="ECO:0000313" key="5">
    <source>
        <dbReference type="EMBL" id="QEV16155.1"/>
    </source>
</evidence>
<dbReference type="InterPro" id="IPR000683">
    <property type="entry name" value="Gfo/Idh/MocA-like_OxRdtase_N"/>
</dbReference>
<proteinExistence type="inferred from homology"/>
<dbReference type="InterPro" id="IPR055170">
    <property type="entry name" value="GFO_IDH_MocA-like_dom"/>
</dbReference>
<keyword evidence="2" id="KW-0560">Oxidoreductase</keyword>
<dbReference type="KEGG" id="salw:CP975_00185"/>
<feature type="domain" description="GFO/IDH/MocA-like oxidoreductase" evidence="4">
    <location>
        <begin position="136"/>
        <end position="250"/>
    </location>
</feature>
<dbReference type="InterPro" id="IPR036291">
    <property type="entry name" value="NAD(P)-bd_dom_sf"/>
</dbReference>
<dbReference type="OrthoDB" id="179913at2"/>
<dbReference type="GO" id="GO:0016491">
    <property type="term" value="F:oxidoreductase activity"/>
    <property type="evidence" value="ECO:0007669"/>
    <property type="project" value="UniProtKB-KW"/>
</dbReference>
<evidence type="ECO:0000259" key="4">
    <source>
        <dbReference type="Pfam" id="PF22725"/>
    </source>
</evidence>
<dbReference type="PANTHER" id="PTHR22604:SF105">
    <property type="entry name" value="TRANS-1,2-DIHYDROBENZENE-1,2-DIOL DEHYDROGENASE"/>
    <property type="match status" value="1"/>
</dbReference>
<evidence type="ECO:0000313" key="6">
    <source>
        <dbReference type="Proteomes" id="UP000326553"/>
    </source>
</evidence>
<feature type="domain" description="Gfo/Idh/MocA-like oxidoreductase N-terminal" evidence="3">
    <location>
        <begin position="8"/>
        <end position="124"/>
    </location>
</feature>
<gene>
    <name evidence="5" type="ORF">CP975_00185</name>
</gene>
<reference evidence="5 6" key="1">
    <citation type="submission" date="2017-09" db="EMBL/GenBank/DDBJ databases">
        <authorList>
            <person name="Lee N."/>
            <person name="Cho B.-K."/>
        </authorList>
    </citation>
    <scope>NUCLEOTIDE SEQUENCE [LARGE SCALE GENOMIC DNA]</scope>
    <source>
        <strain evidence="5 6">ATCC 12461</strain>
    </source>
</reference>
<dbReference type="InterPro" id="IPR050984">
    <property type="entry name" value="Gfo/Idh/MocA_domain"/>
</dbReference>
<dbReference type="Proteomes" id="UP000326553">
    <property type="component" value="Chromosome"/>
</dbReference>
<evidence type="ECO:0000259" key="3">
    <source>
        <dbReference type="Pfam" id="PF01408"/>
    </source>
</evidence>
<keyword evidence="6" id="KW-1185">Reference proteome</keyword>
<dbReference type="Gene3D" id="3.40.50.720">
    <property type="entry name" value="NAD(P)-binding Rossmann-like Domain"/>
    <property type="match status" value="1"/>
</dbReference>
<dbReference type="AlphaFoldDB" id="A0A5J6HGH5"/>
<dbReference type="SUPFAM" id="SSF55347">
    <property type="entry name" value="Glyceraldehyde-3-phosphate dehydrogenase-like, C-terminal domain"/>
    <property type="match status" value="1"/>
</dbReference>
<name>A0A5J6HGH5_STRAD</name>
<dbReference type="PANTHER" id="PTHR22604">
    <property type="entry name" value="OXIDOREDUCTASES"/>
    <property type="match status" value="1"/>
</dbReference>
<dbReference type="Pfam" id="PF01408">
    <property type="entry name" value="GFO_IDH_MocA"/>
    <property type="match status" value="1"/>
</dbReference>
<sequence length="330" mass="35655">MAAAQGPLRVGVLGCADIAWRRTLPAMAACPDIEVAALASRDEAKGRRFAAAFGGPRVLGYEELLAAGDIDALYIPLPAMMHAHWVARALRAGKHVLAEKPLTGDAKSTDELLALAASRDLVLLENVAFPHHSQHVRVRQMLAAKAVGELKDFASVFTIPPLPDENMRYRPDIGGGALLDMGIYPIRAALYYLGSALEVLHAVLRVRSRTGAVVSGRILACTPAGVTADVVFGMEHSYRTGCAFAGSSGLLSLDRAFTPPPSLQPVLRIERQDHREEITLPVDDQFGNIVRYFAHAVLTGSNTLDQSEMSRRQARIIDDAERVAVRIEVP</sequence>